<proteinExistence type="predicted"/>
<reference evidence="2 3" key="1">
    <citation type="submission" date="2023-05" db="EMBL/GenBank/DDBJ databases">
        <title>B98-5 Cell Line De Novo Hybrid Assembly: An Optical Mapping Approach.</title>
        <authorList>
            <person name="Kananen K."/>
            <person name="Auerbach J.A."/>
            <person name="Kautto E."/>
            <person name="Blachly J.S."/>
        </authorList>
    </citation>
    <scope>NUCLEOTIDE SEQUENCE [LARGE SCALE GENOMIC DNA]</scope>
    <source>
        <strain evidence="2">B95-8</strain>
        <tissue evidence="2">Cell line</tissue>
    </source>
</reference>
<dbReference type="Proteomes" id="UP001266305">
    <property type="component" value="Unassembled WGS sequence"/>
</dbReference>
<evidence type="ECO:0000313" key="3">
    <source>
        <dbReference type="Proteomes" id="UP001266305"/>
    </source>
</evidence>
<gene>
    <name evidence="2" type="primary">SOX30_3</name>
    <name evidence="2" type="ORF">P7K49_003901</name>
</gene>
<evidence type="ECO:0000256" key="1">
    <source>
        <dbReference type="SAM" id="MobiDB-lite"/>
    </source>
</evidence>
<dbReference type="EMBL" id="JASSZA010000002">
    <property type="protein sequence ID" value="KAK2117015.1"/>
    <property type="molecule type" value="Genomic_DNA"/>
</dbReference>
<organism evidence="2 3">
    <name type="scientific">Saguinus oedipus</name>
    <name type="common">Cotton-top tamarin</name>
    <name type="synonym">Oedipomidas oedipus</name>
    <dbReference type="NCBI Taxonomy" id="9490"/>
    <lineage>
        <taxon>Eukaryota</taxon>
        <taxon>Metazoa</taxon>
        <taxon>Chordata</taxon>
        <taxon>Craniata</taxon>
        <taxon>Vertebrata</taxon>
        <taxon>Euteleostomi</taxon>
        <taxon>Mammalia</taxon>
        <taxon>Eutheria</taxon>
        <taxon>Euarchontoglires</taxon>
        <taxon>Primates</taxon>
        <taxon>Haplorrhini</taxon>
        <taxon>Platyrrhini</taxon>
        <taxon>Cebidae</taxon>
        <taxon>Callitrichinae</taxon>
        <taxon>Saguinus</taxon>
    </lineage>
</organism>
<feature type="non-terminal residue" evidence="2">
    <location>
        <position position="1"/>
    </location>
</feature>
<dbReference type="InterPro" id="IPR052856">
    <property type="entry name" value="SOX30_TF"/>
</dbReference>
<dbReference type="PANTHER" id="PTHR47279">
    <property type="entry name" value="TRANSCRIPTION FACTOR SOX-30"/>
    <property type="match status" value="1"/>
</dbReference>
<accession>A0ABQ9W6J4</accession>
<feature type="region of interest" description="Disordered" evidence="1">
    <location>
        <begin position="22"/>
        <end position="110"/>
    </location>
</feature>
<comment type="caution">
    <text evidence="2">The sequence shown here is derived from an EMBL/GenBank/DDBJ whole genome shotgun (WGS) entry which is preliminary data.</text>
</comment>
<dbReference type="PANTHER" id="PTHR47279:SF1">
    <property type="entry name" value="TRANSCRIPTION FACTOR SOX-30"/>
    <property type="match status" value="1"/>
</dbReference>
<protein>
    <submittedName>
        <fullName evidence="2">Transcription factor SOX-30</fullName>
    </submittedName>
</protein>
<evidence type="ECO:0000313" key="2">
    <source>
        <dbReference type="EMBL" id="KAK2117015.1"/>
    </source>
</evidence>
<feature type="non-terminal residue" evidence="2">
    <location>
        <position position="148"/>
    </location>
</feature>
<sequence length="148" mass="15923">PVTLFQPSVSSAAQVAVQEDPSLPLHPGALPPQRFAGPSQTDTLRLHSEATHNVKRPTPVSLESPNRISTSASTAHARFATSTIQPPKEYSSVSACPRSAPIPQAPPIPHPHVYQPPPLGHPATLFGTPPRFSFHHPYFLPGPHYFPS</sequence>
<keyword evidence="3" id="KW-1185">Reference proteome</keyword>
<name>A0ABQ9W6J4_SAGOE</name>
<feature type="compositionally biased region" description="Polar residues" evidence="1">
    <location>
        <begin position="61"/>
        <end position="85"/>
    </location>
</feature>